<keyword evidence="7" id="KW-0732">Signal</keyword>
<comment type="similarity">
    <text evidence="2">Belongs to the pleurocidin family.</text>
</comment>
<evidence type="ECO:0000256" key="3">
    <source>
        <dbReference type="ARBA" id="ARBA00022525"/>
    </source>
</evidence>
<evidence type="ECO:0000313" key="9">
    <source>
        <dbReference type="Proteomes" id="UP000007635"/>
    </source>
</evidence>
<keyword evidence="6" id="KW-0044">Antibiotic</keyword>
<evidence type="ECO:0000256" key="4">
    <source>
        <dbReference type="ARBA" id="ARBA00022529"/>
    </source>
</evidence>
<keyword evidence="9" id="KW-1185">Reference proteome</keyword>
<evidence type="ECO:0000256" key="5">
    <source>
        <dbReference type="ARBA" id="ARBA00022815"/>
    </source>
</evidence>
<evidence type="ECO:0000256" key="1">
    <source>
        <dbReference type="ARBA" id="ARBA00004613"/>
    </source>
</evidence>
<evidence type="ECO:0000256" key="6">
    <source>
        <dbReference type="ARBA" id="ARBA00023022"/>
    </source>
</evidence>
<sequence length="71" mass="8161">MMTHMKCITVFLVLSLVFLMPDPGECFLHQIIGGLFSLGHHVHSLLSGARQEAKMEQRELERTFDREQAFT</sequence>
<dbReference type="GeneTree" id="ENSGT00940000177235"/>
<name>A0AAQ4R6Z0_GASAC</name>
<keyword evidence="4" id="KW-0929">Antimicrobial</keyword>
<dbReference type="Ensembl" id="ENSGACT00000078014.1">
    <property type="protein sequence ID" value="ENSGACP00000058820.1"/>
    <property type="gene ID" value="ENSGACG00000025791.1"/>
</dbReference>
<reference evidence="8 9" key="1">
    <citation type="journal article" date="2021" name="G3 (Bethesda)">
        <title>Improved contiguity of the threespine stickleback genome using long-read sequencing.</title>
        <authorList>
            <person name="Nath S."/>
            <person name="Shaw D.E."/>
            <person name="White M.A."/>
        </authorList>
    </citation>
    <scope>NUCLEOTIDE SEQUENCE [LARGE SCALE GENOMIC DNA]</scope>
    <source>
        <strain evidence="8 9">Lake Benthic</strain>
    </source>
</reference>
<dbReference type="InterPro" id="IPR012515">
    <property type="entry name" value="Antimicrobial12"/>
</dbReference>
<evidence type="ECO:0000256" key="2">
    <source>
        <dbReference type="ARBA" id="ARBA00007419"/>
    </source>
</evidence>
<evidence type="ECO:0000313" key="8">
    <source>
        <dbReference type="Ensembl" id="ENSGACP00000058820.1"/>
    </source>
</evidence>
<proteinExistence type="inferred from homology"/>
<keyword evidence="3" id="KW-0964">Secreted</keyword>
<dbReference type="AlphaFoldDB" id="A0AAQ4R6Z0"/>
<dbReference type="GO" id="GO:0005576">
    <property type="term" value="C:extracellular region"/>
    <property type="evidence" value="ECO:0007669"/>
    <property type="project" value="UniProtKB-SubCell"/>
</dbReference>
<accession>A0AAQ4R6Z0</accession>
<organism evidence="8 9">
    <name type="scientific">Gasterosteus aculeatus aculeatus</name>
    <name type="common">three-spined stickleback</name>
    <dbReference type="NCBI Taxonomy" id="481459"/>
    <lineage>
        <taxon>Eukaryota</taxon>
        <taxon>Metazoa</taxon>
        <taxon>Chordata</taxon>
        <taxon>Craniata</taxon>
        <taxon>Vertebrata</taxon>
        <taxon>Euteleostomi</taxon>
        <taxon>Actinopterygii</taxon>
        <taxon>Neopterygii</taxon>
        <taxon>Teleostei</taxon>
        <taxon>Neoteleostei</taxon>
        <taxon>Acanthomorphata</taxon>
        <taxon>Eupercaria</taxon>
        <taxon>Perciformes</taxon>
        <taxon>Cottioidei</taxon>
        <taxon>Gasterosteales</taxon>
        <taxon>Gasterosteidae</taxon>
        <taxon>Gasterosteus</taxon>
    </lineage>
</organism>
<dbReference type="Pfam" id="PF08107">
    <property type="entry name" value="Antimicrobial12"/>
    <property type="match status" value="1"/>
</dbReference>
<protein>
    <submittedName>
        <fullName evidence="8">Uncharacterized protein</fullName>
    </submittedName>
</protein>
<evidence type="ECO:0000256" key="7">
    <source>
        <dbReference type="SAM" id="SignalP"/>
    </source>
</evidence>
<reference evidence="8" key="2">
    <citation type="submission" date="2025-08" db="UniProtKB">
        <authorList>
            <consortium name="Ensembl"/>
        </authorList>
    </citation>
    <scope>IDENTIFICATION</scope>
</reference>
<dbReference type="GO" id="GO:0042742">
    <property type="term" value="P:defense response to bacterium"/>
    <property type="evidence" value="ECO:0007669"/>
    <property type="project" value="UniProtKB-KW"/>
</dbReference>
<reference evidence="8" key="3">
    <citation type="submission" date="2025-09" db="UniProtKB">
        <authorList>
            <consortium name="Ensembl"/>
        </authorList>
    </citation>
    <scope>IDENTIFICATION</scope>
</reference>
<comment type="subcellular location">
    <subcellularLocation>
        <location evidence="1">Secreted</location>
    </subcellularLocation>
</comment>
<dbReference type="Proteomes" id="UP000007635">
    <property type="component" value="Chromosome XVIII"/>
</dbReference>
<keyword evidence="5" id="KW-0027">Amidation</keyword>
<feature type="chain" id="PRO_5042958253" evidence="7">
    <location>
        <begin position="27"/>
        <end position="71"/>
    </location>
</feature>
<feature type="signal peptide" evidence="7">
    <location>
        <begin position="1"/>
        <end position="26"/>
    </location>
</feature>